<protein>
    <submittedName>
        <fullName evidence="1">2952_t:CDS:1</fullName>
    </submittedName>
</protein>
<comment type="caution">
    <text evidence="1">The sequence shown here is derived from an EMBL/GenBank/DDBJ whole genome shotgun (WGS) entry which is preliminary data.</text>
</comment>
<dbReference type="Proteomes" id="UP000789860">
    <property type="component" value="Unassembled WGS sequence"/>
</dbReference>
<evidence type="ECO:0000313" key="2">
    <source>
        <dbReference type="Proteomes" id="UP000789860"/>
    </source>
</evidence>
<organism evidence="1 2">
    <name type="scientific">Scutellospora calospora</name>
    <dbReference type="NCBI Taxonomy" id="85575"/>
    <lineage>
        <taxon>Eukaryota</taxon>
        <taxon>Fungi</taxon>
        <taxon>Fungi incertae sedis</taxon>
        <taxon>Mucoromycota</taxon>
        <taxon>Glomeromycotina</taxon>
        <taxon>Glomeromycetes</taxon>
        <taxon>Diversisporales</taxon>
        <taxon>Gigasporaceae</taxon>
        <taxon>Scutellospora</taxon>
    </lineage>
</organism>
<evidence type="ECO:0000313" key="1">
    <source>
        <dbReference type="EMBL" id="CAG8461198.1"/>
    </source>
</evidence>
<reference evidence="1" key="1">
    <citation type="submission" date="2021-06" db="EMBL/GenBank/DDBJ databases">
        <authorList>
            <person name="Kallberg Y."/>
            <person name="Tangrot J."/>
            <person name="Rosling A."/>
        </authorList>
    </citation>
    <scope>NUCLEOTIDE SEQUENCE</scope>
    <source>
        <strain evidence="1">AU212A</strain>
    </source>
</reference>
<keyword evidence="2" id="KW-1185">Reference proteome</keyword>
<feature type="non-terminal residue" evidence="1">
    <location>
        <position position="1"/>
    </location>
</feature>
<proteinExistence type="predicted"/>
<gene>
    <name evidence="1" type="ORF">SCALOS_LOCUS1621</name>
</gene>
<sequence>SCYSNMPITNSTTYNVQHIKFSTQNTERLMDRPKVLRRRKTPYVWKDKLNPVFDDNDIDNDDERQSISTTSSDNDKNRVENFVNMDEKNLEKDKKMGKRSENFNEKSDNV</sequence>
<name>A0ACA9K9S6_9GLOM</name>
<dbReference type="EMBL" id="CAJVPM010001181">
    <property type="protein sequence ID" value="CAG8461198.1"/>
    <property type="molecule type" value="Genomic_DNA"/>
</dbReference>
<accession>A0ACA9K9S6</accession>